<reference evidence="1 2" key="1">
    <citation type="submission" date="2016-11" db="EMBL/GenBank/DDBJ databases">
        <authorList>
            <person name="Jaros S."/>
            <person name="Januszkiewicz K."/>
            <person name="Wedrychowicz H."/>
        </authorList>
    </citation>
    <scope>NUCLEOTIDE SEQUENCE [LARGE SCALE GENOMIC DNA]</scope>
    <source>
        <strain evidence="1 2">CGMCC 4.5723</strain>
    </source>
</reference>
<accession>A0A1M6C1T2</accession>
<evidence type="ECO:0000313" key="2">
    <source>
        <dbReference type="Proteomes" id="UP000184452"/>
    </source>
</evidence>
<sequence length="33" mass="3534">MLLFGKSLFPIPGGFLAFLVHLLGDPNSWSDSG</sequence>
<name>A0A1M6C1T2_9ACTN</name>
<dbReference type="Proteomes" id="UP000184452">
    <property type="component" value="Unassembled WGS sequence"/>
</dbReference>
<dbReference type="EMBL" id="FQZK01000001">
    <property type="protein sequence ID" value="SHI54986.1"/>
    <property type="molecule type" value="Genomic_DNA"/>
</dbReference>
<gene>
    <name evidence="1" type="ORF">SAMN05421803_101551</name>
</gene>
<keyword evidence="2" id="KW-1185">Reference proteome</keyword>
<evidence type="ECO:0000313" key="1">
    <source>
        <dbReference type="EMBL" id="SHI54986.1"/>
    </source>
</evidence>
<dbReference type="STRING" id="758803.SAMN05421803_101551"/>
<proteinExistence type="predicted"/>
<dbReference type="AlphaFoldDB" id="A0A1M6C1T2"/>
<protein>
    <submittedName>
        <fullName evidence="1">Uncharacterized protein</fullName>
    </submittedName>
</protein>
<organism evidence="1 2">
    <name type="scientific">Nocardiopsis flavescens</name>
    <dbReference type="NCBI Taxonomy" id="758803"/>
    <lineage>
        <taxon>Bacteria</taxon>
        <taxon>Bacillati</taxon>
        <taxon>Actinomycetota</taxon>
        <taxon>Actinomycetes</taxon>
        <taxon>Streptosporangiales</taxon>
        <taxon>Nocardiopsidaceae</taxon>
        <taxon>Nocardiopsis</taxon>
    </lineage>
</organism>